<accession>A0A2J6PPY0</accession>
<dbReference type="Proteomes" id="UP000235672">
    <property type="component" value="Unassembled WGS sequence"/>
</dbReference>
<keyword evidence="5" id="KW-1185">Reference proteome</keyword>
<organism evidence="4 5">
    <name type="scientific">Hyaloscypha hepaticicola</name>
    <dbReference type="NCBI Taxonomy" id="2082293"/>
    <lineage>
        <taxon>Eukaryota</taxon>
        <taxon>Fungi</taxon>
        <taxon>Dikarya</taxon>
        <taxon>Ascomycota</taxon>
        <taxon>Pezizomycotina</taxon>
        <taxon>Leotiomycetes</taxon>
        <taxon>Helotiales</taxon>
        <taxon>Hyaloscyphaceae</taxon>
        <taxon>Hyaloscypha</taxon>
    </lineage>
</organism>
<keyword evidence="2" id="KW-0472">Membrane</keyword>
<feature type="transmembrane region" description="Helical" evidence="2">
    <location>
        <begin position="179"/>
        <end position="201"/>
    </location>
</feature>
<name>A0A2J6PPY0_9HELO</name>
<gene>
    <name evidence="4" type="ORF">NA56DRAFT_709134</name>
</gene>
<dbReference type="AlphaFoldDB" id="A0A2J6PPY0"/>
<proteinExistence type="predicted"/>
<keyword evidence="3" id="KW-0732">Signal</keyword>
<evidence type="ECO:0000313" key="4">
    <source>
        <dbReference type="EMBL" id="PMD16049.1"/>
    </source>
</evidence>
<evidence type="ECO:0000256" key="1">
    <source>
        <dbReference type="SAM" id="MobiDB-lite"/>
    </source>
</evidence>
<feature type="chain" id="PRO_5014385284" description="Mid2 domain-containing protein" evidence="3">
    <location>
        <begin position="25"/>
        <end position="207"/>
    </location>
</feature>
<evidence type="ECO:0000256" key="3">
    <source>
        <dbReference type="SAM" id="SignalP"/>
    </source>
</evidence>
<feature type="signal peptide" evidence="3">
    <location>
        <begin position="1"/>
        <end position="24"/>
    </location>
</feature>
<protein>
    <recommendedName>
        <fullName evidence="6">Mid2 domain-containing protein</fullName>
    </recommendedName>
</protein>
<feature type="compositionally biased region" description="Low complexity" evidence="1">
    <location>
        <begin position="106"/>
        <end position="129"/>
    </location>
</feature>
<reference evidence="4 5" key="1">
    <citation type="submission" date="2016-05" db="EMBL/GenBank/DDBJ databases">
        <title>A degradative enzymes factory behind the ericoid mycorrhizal symbiosis.</title>
        <authorList>
            <consortium name="DOE Joint Genome Institute"/>
            <person name="Martino E."/>
            <person name="Morin E."/>
            <person name="Grelet G."/>
            <person name="Kuo A."/>
            <person name="Kohler A."/>
            <person name="Daghino S."/>
            <person name="Barry K."/>
            <person name="Choi C."/>
            <person name="Cichocki N."/>
            <person name="Clum A."/>
            <person name="Copeland A."/>
            <person name="Hainaut M."/>
            <person name="Haridas S."/>
            <person name="Labutti K."/>
            <person name="Lindquist E."/>
            <person name="Lipzen A."/>
            <person name="Khouja H.-R."/>
            <person name="Murat C."/>
            <person name="Ohm R."/>
            <person name="Olson A."/>
            <person name="Spatafora J."/>
            <person name="Veneault-Fourrey C."/>
            <person name="Henrissat B."/>
            <person name="Grigoriev I."/>
            <person name="Martin F."/>
            <person name="Perotto S."/>
        </authorList>
    </citation>
    <scope>NUCLEOTIDE SEQUENCE [LARGE SCALE GENOMIC DNA]</scope>
    <source>
        <strain evidence="4 5">UAMH 7357</strain>
    </source>
</reference>
<sequence length="207" mass="21718">MARKIPQTIPFLIFALSLIQWASAQITTLQTIYEGARAAIWTTSVTACNAPSSPTLVQQTRVLPSTATAASTSSLKPWRSYLPCVEHLYSVLQCCSWCSSHGAATTTPSTPEATTTVASLPHSTSSPSSENQVTSASALSPTDNLPSTISQSTFGSSSAASTSTNSGQSSSDFWTKAGGIVSIVAIIVTSILSIVGLVYLIKQYYKD</sequence>
<dbReference type="EMBL" id="KZ613508">
    <property type="protein sequence ID" value="PMD16049.1"/>
    <property type="molecule type" value="Genomic_DNA"/>
</dbReference>
<feature type="compositionally biased region" description="Polar residues" evidence="1">
    <location>
        <begin position="130"/>
        <end position="146"/>
    </location>
</feature>
<keyword evidence="2" id="KW-0812">Transmembrane</keyword>
<feature type="region of interest" description="Disordered" evidence="1">
    <location>
        <begin position="106"/>
        <end position="170"/>
    </location>
</feature>
<keyword evidence="2" id="KW-1133">Transmembrane helix</keyword>
<evidence type="ECO:0000256" key="2">
    <source>
        <dbReference type="SAM" id="Phobius"/>
    </source>
</evidence>
<evidence type="ECO:0000313" key="5">
    <source>
        <dbReference type="Proteomes" id="UP000235672"/>
    </source>
</evidence>
<evidence type="ECO:0008006" key="6">
    <source>
        <dbReference type="Google" id="ProtNLM"/>
    </source>
</evidence>
<feature type="compositionally biased region" description="Low complexity" evidence="1">
    <location>
        <begin position="147"/>
        <end position="170"/>
    </location>
</feature>